<name>A0ABT9Y4T5_9FIRM</name>
<comment type="caution">
    <text evidence="1">The sequence shown here is derived from an EMBL/GenBank/DDBJ whole genome shotgun (WGS) entry which is preliminary data.</text>
</comment>
<keyword evidence="2" id="KW-1185">Reference proteome</keyword>
<sequence length="72" mass="8284">MSFDYSKLRGRIVEKYGTQGAFARALGVSERTVSLKLNNRIFFSQDEINRSLFLLGINVNDVTAYFFNEKVQ</sequence>
<dbReference type="EMBL" id="JAUSUE010000001">
    <property type="protein sequence ID" value="MDQ0202515.1"/>
    <property type="molecule type" value="Genomic_DNA"/>
</dbReference>
<dbReference type="RefSeq" id="WP_307222399.1">
    <property type="nucleotide sequence ID" value="NZ_CP116940.1"/>
</dbReference>
<dbReference type="SUPFAM" id="SSF47413">
    <property type="entry name" value="lambda repressor-like DNA-binding domains"/>
    <property type="match status" value="1"/>
</dbReference>
<evidence type="ECO:0000313" key="1">
    <source>
        <dbReference type="EMBL" id="MDQ0202515.1"/>
    </source>
</evidence>
<evidence type="ECO:0000313" key="2">
    <source>
        <dbReference type="Proteomes" id="UP001239167"/>
    </source>
</evidence>
<dbReference type="InterPro" id="IPR008003">
    <property type="entry name" value="DUF739"/>
</dbReference>
<reference evidence="1 2" key="1">
    <citation type="submission" date="2023-07" db="EMBL/GenBank/DDBJ databases">
        <title>Genomic Encyclopedia of Type Strains, Phase IV (KMG-IV): sequencing the most valuable type-strain genomes for metagenomic binning, comparative biology and taxonomic classification.</title>
        <authorList>
            <person name="Goeker M."/>
        </authorList>
    </citation>
    <scope>NUCLEOTIDE SEQUENCE [LARGE SCALE GENOMIC DNA]</scope>
    <source>
        <strain evidence="1 2">DSM 16980</strain>
    </source>
</reference>
<gene>
    <name evidence="1" type="ORF">J2S01_000200</name>
</gene>
<dbReference type="Pfam" id="PF05339">
    <property type="entry name" value="DUF739"/>
    <property type="match status" value="1"/>
</dbReference>
<proteinExistence type="predicted"/>
<protein>
    <submittedName>
        <fullName evidence="1">Plasmid maintenance system antidote protein VapI</fullName>
    </submittedName>
</protein>
<accession>A0ABT9Y4T5</accession>
<organism evidence="1 2">
    <name type="scientific">Pectinatus haikarae</name>
    <dbReference type="NCBI Taxonomy" id="349096"/>
    <lineage>
        <taxon>Bacteria</taxon>
        <taxon>Bacillati</taxon>
        <taxon>Bacillota</taxon>
        <taxon>Negativicutes</taxon>
        <taxon>Selenomonadales</taxon>
        <taxon>Selenomonadaceae</taxon>
        <taxon>Pectinatus</taxon>
    </lineage>
</organism>
<dbReference type="InterPro" id="IPR010982">
    <property type="entry name" value="Lambda_DNA-bd_dom_sf"/>
</dbReference>
<dbReference type="Proteomes" id="UP001239167">
    <property type="component" value="Unassembled WGS sequence"/>
</dbReference>